<dbReference type="SUPFAM" id="SSF50044">
    <property type="entry name" value="SH3-domain"/>
    <property type="match status" value="1"/>
</dbReference>
<dbReference type="SMART" id="SM00721">
    <property type="entry name" value="BAR"/>
    <property type="match status" value="1"/>
</dbReference>
<dbReference type="OrthoDB" id="14167at2759"/>
<dbReference type="InterPro" id="IPR004148">
    <property type="entry name" value="BAR_dom"/>
</dbReference>
<dbReference type="PROSITE" id="PS50002">
    <property type="entry name" value="SH3"/>
    <property type="match status" value="1"/>
</dbReference>
<dbReference type="InterPro" id="IPR027267">
    <property type="entry name" value="AH/BAR_dom_sf"/>
</dbReference>
<gene>
    <name evidence="8" type="primary">ABSGL_04395.1 scaffold 5409</name>
</gene>
<dbReference type="InParanoid" id="A0A163J0J0"/>
<evidence type="ECO:0000256" key="6">
    <source>
        <dbReference type="SAM" id="MobiDB-lite"/>
    </source>
</evidence>
<feature type="compositionally biased region" description="Polar residues" evidence="6">
    <location>
        <begin position="449"/>
        <end position="459"/>
    </location>
</feature>
<dbReference type="Proteomes" id="UP000078561">
    <property type="component" value="Unassembled WGS sequence"/>
</dbReference>
<feature type="compositionally biased region" description="Low complexity" evidence="6">
    <location>
        <begin position="396"/>
        <end position="425"/>
    </location>
</feature>
<keyword evidence="3" id="KW-0175">Coiled coil</keyword>
<evidence type="ECO:0000256" key="3">
    <source>
        <dbReference type="ARBA" id="ARBA00023054"/>
    </source>
</evidence>
<feature type="region of interest" description="Disordered" evidence="6">
    <location>
        <begin position="332"/>
        <end position="459"/>
    </location>
</feature>
<accession>A0A163J0J0</accession>
<dbReference type="InterPro" id="IPR050384">
    <property type="entry name" value="Endophilin_SH3RF"/>
</dbReference>
<dbReference type="CDD" id="cd00174">
    <property type="entry name" value="SH3"/>
    <property type="match status" value="1"/>
</dbReference>
<evidence type="ECO:0000313" key="9">
    <source>
        <dbReference type="Proteomes" id="UP000078561"/>
    </source>
</evidence>
<feature type="compositionally biased region" description="Basic and acidic residues" evidence="6">
    <location>
        <begin position="364"/>
        <end position="385"/>
    </location>
</feature>
<reference evidence="8" key="1">
    <citation type="submission" date="2016-04" db="EMBL/GenBank/DDBJ databases">
        <authorList>
            <person name="Evans L.H."/>
            <person name="Alamgir A."/>
            <person name="Owens N."/>
            <person name="Weber N.D."/>
            <person name="Virtaneva K."/>
            <person name="Barbian K."/>
            <person name="Babar A."/>
            <person name="Rosenke K."/>
        </authorList>
    </citation>
    <scope>NUCLEOTIDE SEQUENCE [LARGE SCALE GENOMIC DNA]</scope>
    <source>
        <strain evidence="8">CBS 101.48</strain>
    </source>
</reference>
<dbReference type="SUPFAM" id="SSF103657">
    <property type="entry name" value="BAR/IMD domain-like"/>
    <property type="match status" value="1"/>
</dbReference>
<dbReference type="InterPro" id="IPR001452">
    <property type="entry name" value="SH3_domain"/>
</dbReference>
<evidence type="ECO:0000259" key="7">
    <source>
        <dbReference type="PROSITE" id="PS50002"/>
    </source>
</evidence>
<feature type="compositionally biased region" description="Low complexity" evidence="6">
    <location>
        <begin position="342"/>
        <end position="356"/>
    </location>
</feature>
<organism evidence="8">
    <name type="scientific">Absidia glauca</name>
    <name type="common">Pin mould</name>
    <dbReference type="NCBI Taxonomy" id="4829"/>
    <lineage>
        <taxon>Eukaryota</taxon>
        <taxon>Fungi</taxon>
        <taxon>Fungi incertae sedis</taxon>
        <taxon>Mucoromycota</taxon>
        <taxon>Mucoromycotina</taxon>
        <taxon>Mucoromycetes</taxon>
        <taxon>Mucorales</taxon>
        <taxon>Cunninghamellaceae</taxon>
        <taxon>Absidia</taxon>
    </lineage>
</organism>
<evidence type="ECO:0000313" key="8">
    <source>
        <dbReference type="EMBL" id="SAL98830.1"/>
    </source>
</evidence>
<dbReference type="SMART" id="SM00326">
    <property type="entry name" value="SH3"/>
    <property type="match status" value="1"/>
</dbReference>
<dbReference type="OMA" id="EIMTRTT"/>
<keyword evidence="4" id="KW-0472">Membrane</keyword>
<evidence type="ECO:0000256" key="1">
    <source>
        <dbReference type="ARBA" id="ARBA00004170"/>
    </source>
</evidence>
<protein>
    <recommendedName>
        <fullName evidence="7">SH3 domain-containing protein</fullName>
    </recommendedName>
</protein>
<evidence type="ECO:0000256" key="5">
    <source>
        <dbReference type="PROSITE-ProRule" id="PRU00192"/>
    </source>
</evidence>
<dbReference type="AlphaFoldDB" id="A0A163J0J0"/>
<dbReference type="Gene3D" id="2.30.30.40">
    <property type="entry name" value="SH3 Domains"/>
    <property type="match status" value="1"/>
</dbReference>
<keyword evidence="9" id="KW-1185">Reference proteome</keyword>
<comment type="subcellular location">
    <subcellularLocation>
        <location evidence="1">Membrane</location>
        <topology evidence="1">Peripheral membrane protein</topology>
    </subcellularLocation>
</comment>
<dbReference type="STRING" id="4829.A0A163J0J0"/>
<proteinExistence type="predicted"/>
<sequence>MIKNIAKITQWAGEKIGASKGTIPSEEFKNFQNETKRRHDDFDEMRHTMDLTIQHILKDKITSDNGRKRSPLGAYGESLVAHASMFPRDSLHWNILTSLGLGECRISEAEDVLAEQIKGYLVLLQQSGQSFKEYLALCRKLESRRLDYDAKYNRLQKAKKESPESEQGVQSAKAKYEETEMDVVQCMVSLQQTEDDHCDGLRSLLEWQLSYHKEATKVLENVKRGWDQWTSSDSKTGLSSFSVVNNTVDLLDSKDIDKNSNSADLMNMPAPMQRRALYDHIQDHDDELTFHVNDVITVLHKVDDAWWYGELVGKDNNTSRGIFPVNYTESYSANRTKSRDGTNQSSTSSNNSNISTAIESGRTAIKDQDIRNAESEEHSNIKDLGVDLPNKQLTKSSSASPDMSLLSTSPETLSSPLLPSQTPTPSKDPAKAATPSKQTSLPPAATVPLKSTSINTGLP</sequence>
<name>A0A163J0J0_ABSGL</name>
<dbReference type="InterPro" id="IPR036028">
    <property type="entry name" value="SH3-like_dom_sf"/>
</dbReference>
<dbReference type="Pfam" id="PF00018">
    <property type="entry name" value="SH3_1"/>
    <property type="match status" value="1"/>
</dbReference>
<dbReference type="Gene3D" id="1.20.1270.60">
    <property type="entry name" value="Arfaptin homology (AH) domain/BAR domain"/>
    <property type="match status" value="1"/>
</dbReference>
<dbReference type="GO" id="GO:0005737">
    <property type="term" value="C:cytoplasm"/>
    <property type="evidence" value="ECO:0007669"/>
    <property type="project" value="InterPro"/>
</dbReference>
<dbReference type="EMBL" id="LT552359">
    <property type="protein sequence ID" value="SAL98830.1"/>
    <property type="molecule type" value="Genomic_DNA"/>
</dbReference>
<evidence type="ECO:0000256" key="4">
    <source>
        <dbReference type="ARBA" id="ARBA00023136"/>
    </source>
</evidence>
<dbReference type="PRINTS" id="PR00452">
    <property type="entry name" value="SH3DOMAIN"/>
</dbReference>
<dbReference type="Pfam" id="PF03114">
    <property type="entry name" value="BAR"/>
    <property type="match status" value="1"/>
</dbReference>
<dbReference type="PANTHER" id="PTHR14167:SF81">
    <property type="entry name" value="ENDOPHILIN-A"/>
    <property type="match status" value="1"/>
</dbReference>
<feature type="domain" description="SH3" evidence="7">
    <location>
        <begin position="269"/>
        <end position="333"/>
    </location>
</feature>
<dbReference type="PANTHER" id="PTHR14167">
    <property type="entry name" value="SH3 DOMAIN-CONTAINING"/>
    <property type="match status" value="1"/>
</dbReference>
<evidence type="ECO:0000256" key="2">
    <source>
        <dbReference type="ARBA" id="ARBA00022443"/>
    </source>
</evidence>
<keyword evidence="2 5" id="KW-0728">SH3 domain</keyword>